<feature type="region of interest" description="Disordered" evidence="7">
    <location>
        <begin position="1"/>
        <end position="114"/>
    </location>
</feature>
<dbReference type="InterPro" id="IPR044647">
    <property type="entry name" value="RTNLB17/18/21"/>
</dbReference>
<feature type="transmembrane region" description="Helical" evidence="6">
    <location>
        <begin position="219"/>
        <end position="237"/>
    </location>
</feature>
<evidence type="ECO:0000256" key="2">
    <source>
        <dbReference type="ARBA" id="ARBA00022692"/>
    </source>
</evidence>
<feature type="domain" description="Reticulon" evidence="8">
    <location>
        <begin position="179"/>
        <end position="328"/>
    </location>
</feature>
<comment type="caution">
    <text evidence="9">The sequence shown here is derived from an EMBL/GenBank/DDBJ whole genome shotgun (WGS) entry which is preliminary data.</text>
</comment>
<keyword evidence="2 6" id="KW-0812">Transmembrane</keyword>
<comment type="subcellular location">
    <subcellularLocation>
        <location evidence="1 6">Endoplasmic reticulum membrane</location>
        <topology evidence="1 6">Multi-pass membrane protein</topology>
    </subcellularLocation>
</comment>
<dbReference type="PANTHER" id="PTHR46626:SF2">
    <property type="entry name" value="RETICULON-LIKE PROTEIN B17"/>
    <property type="match status" value="1"/>
</dbReference>
<evidence type="ECO:0000256" key="6">
    <source>
        <dbReference type="RuleBase" id="RU363132"/>
    </source>
</evidence>
<feature type="compositionally biased region" description="Basic residues" evidence="7">
    <location>
        <begin position="135"/>
        <end position="147"/>
    </location>
</feature>
<feature type="compositionally biased region" description="Polar residues" evidence="7">
    <location>
        <begin position="10"/>
        <end position="31"/>
    </location>
</feature>
<feature type="compositionally biased region" description="Low complexity" evidence="7">
    <location>
        <begin position="58"/>
        <end position="71"/>
    </location>
</feature>
<feature type="compositionally biased region" description="Basic and acidic residues" evidence="7">
    <location>
        <begin position="77"/>
        <end position="90"/>
    </location>
</feature>
<dbReference type="EMBL" id="JBCNJP010000027">
    <property type="protein sequence ID" value="KAK9052565.1"/>
    <property type="molecule type" value="Genomic_DNA"/>
</dbReference>
<feature type="compositionally biased region" description="Low complexity" evidence="7">
    <location>
        <begin position="151"/>
        <end position="160"/>
    </location>
</feature>
<dbReference type="InterPro" id="IPR003388">
    <property type="entry name" value="Reticulon"/>
</dbReference>
<keyword evidence="10" id="KW-1185">Reference proteome</keyword>
<protein>
    <recommendedName>
        <fullName evidence="6">Reticulon-like protein</fullName>
    </recommendedName>
</protein>
<dbReference type="PROSITE" id="PS50845">
    <property type="entry name" value="RETICULON"/>
    <property type="match status" value="1"/>
</dbReference>
<feature type="transmembrane region" description="Helical" evidence="6">
    <location>
        <begin position="297"/>
        <end position="317"/>
    </location>
</feature>
<evidence type="ECO:0000313" key="9">
    <source>
        <dbReference type="EMBL" id="KAK9052565.1"/>
    </source>
</evidence>
<keyword evidence="5 6" id="KW-0472">Membrane</keyword>
<dbReference type="PANTHER" id="PTHR46626">
    <property type="entry name" value="RETICULON-LIKE PROTEIN B17"/>
    <property type="match status" value="1"/>
</dbReference>
<evidence type="ECO:0000313" key="10">
    <source>
        <dbReference type="Proteomes" id="UP001408789"/>
    </source>
</evidence>
<keyword evidence="4 6" id="KW-1133">Transmembrane helix</keyword>
<name>A0AAP0CEE8_9ASTR</name>
<evidence type="ECO:0000256" key="1">
    <source>
        <dbReference type="ARBA" id="ARBA00004477"/>
    </source>
</evidence>
<dbReference type="Proteomes" id="UP001408789">
    <property type="component" value="Unassembled WGS sequence"/>
</dbReference>
<dbReference type="AlphaFoldDB" id="A0AAP0CEE8"/>
<organism evidence="9 10">
    <name type="scientific">Deinandra increscens subsp. villosa</name>
    <dbReference type="NCBI Taxonomy" id="3103831"/>
    <lineage>
        <taxon>Eukaryota</taxon>
        <taxon>Viridiplantae</taxon>
        <taxon>Streptophyta</taxon>
        <taxon>Embryophyta</taxon>
        <taxon>Tracheophyta</taxon>
        <taxon>Spermatophyta</taxon>
        <taxon>Magnoliopsida</taxon>
        <taxon>eudicotyledons</taxon>
        <taxon>Gunneridae</taxon>
        <taxon>Pentapetalae</taxon>
        <taxon>asterids</taxon>
        <taxon>campanulids</taxon>
        <taxon>Asterales</taxon>
        <taxon>Asteraceae</taxon>
        <taxon>Asteroideae</taxon>
        <taxon>Heliantheae alliance</taxon>
        <taxon>Madieae</taxon>
        <taxon>Madiinae</taxon>
        <taxon>Deinandra</taxon>
    </lineage>
</organism>
<evidence type="ECO:0000256" key="7">
    <source>
        <dbReference type="SAM" id="MobiDB-lite"/>
    </source>
</evidence>
<reference evidence="9 10" key="1">
    <citation type="submission" date="2024-04" db="EMBL/GenBank/DDBJ databases">
        <title>The reference genome of an endangered Asteraceae, Deinandra increscens subsp. villosa, native to the Central Coast of California.</title>
        <authorList>
            <person name="Guilliams M."/>
            <person name="Hasenstab-Lehman K."/>
            <person name="Meyer R."/>
            <person name="Mcevoy S."/>
        </authorList>
    </citation>
    <scope>NUCLEOTIDE SEQUENCE [LARGE SCALE GENOMIC DNA]</scope>
    <source>
        <tissue evidence="9">Leaf</tissue>
    </source>
</reference>
<feature type="compositionally biased region" description="Polar residues" evidence="7">
    <location>
        <begin position="44"/>
        <end position="54"/>
    </location>
</feature>
<evidence type="ECO:0000259" key="8">
    <source>
        <dbReference type="PROSITE" id="PS50845"/>
    </source>
</evidence>
<evidence type="ECO:0000256" key="3">
    <source>
        <dbReference type="ARBA" id="ARBA00022824"/>
    </source>
</evidence>
<evidence type="ECO:0000256" key="4">
    <source>
        <dbReference type="ARBA" id="ARBA00022989"/>
    </source>
</evidence>
<gene>
    <name evidence="9" type="ORF">SSX86_029194</name>
</gene>
<dbReference type="GO" id="GO:0005789">
    <property type="term" value="C:endoplasmic reticulum membrane"/>
    <property type="evidence" value="ECO:0007669"/>
    <property type="project" value="UniProtKB-SubCell"/>
</dbReference>
<keyword evidence="3 6" id="KW-0256">Endoplasmic reticulum</keyword>
<proteinExistence type="predicted"/>
<sequence>MDSPPPYTIIPQSNPRSRTKSASRLARTSTQEPPPTLSLDLVSYSPNNNTQSPKPSNPISLHDLLLLSPSPAKRSKSRLDVSEEVSDPHLSRRRCKNRFANLGSPRNSRRSRRRIEQEVDKDFVPVDDLVVANNKVKKRRHSGRSKKEKSSSCPSVPSPKGNDDDDNNGYDFDRIGLLLNDLIMWNDVAKSTLWFGFGSLCFLSSCFTTGVSFSMLSLVSQLGLLCLGISFFSNMIAQRNGTETNRELKLKEDDILRAARVVLPAVNLAISKAGKLFSGEPSMTLKMAPLLLVGYEYGHIVTFKRLCALGFFIGFTVPKLYSLYSMQICKKGEYVKVWILEAWGGCSHKKIVAASAVTAFWNLTSIRTRIFAAFMCLVIFRCIRQQLTWKEEGEEEEGQQQAKTLTLVESVKVD</sequence>
<evidence type="ECO:0000256" key="5">
    <source>
        <dbReference type="ARBA" id="ARBA00023136"/>
    </source>
</evidence>
<dbReference type="Pfam" id="PF02453">
    <property type="entry name" value="Reticulon"/>
    <property type="match status" value="1"/>
</dbReference>
<accession>A0AAP0CEE8</accession>
<feature type="region of interest" description="Disordered" evidence="7">
    <location>
        <begin position="134"/>
        <end position="167"/>
    </location>
</feature>